<evidence type="ECO:0000313" key="4">
    <source>
        <dbReference type="Proteomes" id="UP000287330"/>
    </source>
</evidence>
<sequence length="428" mass="46021">MKRTLLGLAIIAGISGAAQAQDFDLTDLTPARPGQEVESTSTVTEGNVVVGSDEKEAVAVAHQQLVDNSEDGIRLIQVGSGTGILSIGSAFYQTYDNMNATLLSKRAAYNQAALIAKRQLVSNGKGVDVTCNNLAELTMDAIDTGTDSVANETSAMKERCVESVNGSLAGYVTYDVYDDVESNQVRISLISTPKTRSQVRENAGAAIVTSDPNELFKQIVTDINTGVLPPMGAKILTHADTGEVILMGYGSAIVRNNDNPRVAKRLKDVAKRQSETRARAALLGTMKGEEVYWQGGFNEEQLESTQQFEYTDPNLDDPTRVKKLDNDRTQFMNQLKASDEYQAIARGTLPAGVQTRNFVSADGHWQYTVAVHSPTFEAIAKEAQREMQGRGSAQKDSSGRAINVYGGDNDKAANPQGASGKVSDDDNL</sequence>
<feature type="chain" id="PRO_5019203896" description="Curli production assembly/transport component CsgG" evidence="2">
    <location>
        <begin position="21"/>
        <end position="428"/>
    </location>
</feature>
<dbReference type="EMBL" id="PIPV01000001">
    <property type="protein sequence ID" value="RUO58051.1"/>
    <property type="molecule type" value="Genomic_DNA"/>
</dbReference>
<feature type="region of interest" description="Disordered" evidence="1">
    <location>
        <begin position="384"/>
        <end position="428"/>
    </location>
</feature>
<feature type="signal peptide" evidence="2">
    <location>
        <begin position="1"/>
        <end position="20"/>
    </location>
</feature>
<organism evidence="3 4">
    <name type="scientific">Idiomarina fontislapidosi</name>
    <dbReference type="NCBI Taxonomy" id="263723"/>
    <lineage>
        <taxon>Bacteria</taxon>
        <taxon>Pseudomonadati</taxon>
        <taxon>Pseudomonadota</taxon>
        <taxon>Gammaproteobacteria</taxon>
        <taxon>Alteromonadales</taxon>
        <taxon>Idiomarinaceae</taxon>
        <taxon>Idiomarina</taxon>
    </lineage>
</organism>
<name>A0A432YAW9_9GAMM</name>
<dbReference type="OrthoDB" id="5895096at2"/>
<dbReference type="AlphaFoldDB" id="A0A432YAW9"/>
<keyword evidence="2" id="KW-0732">Signal</keyword>
<proteinExistence type="predicted"/>
<comment type="caution">
    <text evidence="3">The sequence shown here is derived from an EMBL/GenBank/DDBJ whole genome shotgun (WGS) entry which is preliminary data.</text>
</comment>
<dbReference type="Proteomes" id="UP000287330">
    <property type="component" value="Unassembled WGS sequence"/>
</dbReference>
<gene>
    <name evidence="3" type="ORF">CWE25_00165</name>
</gene>
<keyword evidence="4" id="KW-1185">Reference proteome</keyword>
<evidence type="ECO:0000256" key="2">
    <source>
        <dbReference type="SAM" id="SignalP"/>
    </source>
</evidence>
<accession>A0A432YAW9</accession>
<evidence type="ECO:0008006" key="5">
    <source>
        <dbReference type="Google" id="ProtNLM"/>
    </source>
</evidence>
<reference evidence="4" key="1">
    <citation type="journal article" date="2018" name="Front. Microbiol.">
        <title>Genome-Based Analysis Reveals the Taxonomy and Diversity of the Family Idiomarinaceae.</title>
        <authorList>
            <person name="Liu Y."/>
            <person name="Lai Q."/>
            <person name="Shao Z."/>
        </authorList>
    </citation>
    <scope>NUCLEOTIDE SEQUENCE [LARGE SCALE GENOMIC DNA]</scope>
    <source>
        <strain evidence="4">F23</strain>
    </source>
</reference>
<protein>
    <recommendedName>
        <fullName evidence="5">Curli production assembly/transport component CsgG</fullName>
    </recommendedName>
</protein>
<evidence type="ECO:0000313" key="3">
    <source>
        <dbReference type="EMBL" id="RUO58051.1"/>
    </source>
</evidence>
<evidence type="ECO:0000256" key="1">
    <source>
        <dbReference type="SAM" id="MobiDB-lite"/>
    </source>
</evidence>
<dbReference type="RefSeq" id="WP_110571985.1">
    <property type="nucleotide sequence ID" value="NZ_PIPV01000001.1"/>
</dbReference>